<name>A0A084JIH2_9CLOT</name>
<keyword evidence="3" id="KW-1003">Cell membrane</keyword>
<dbReference type="InterPro" id="IPR043148">
    <property type="entry name" value="TagF_C"/>
</dbReference>
<keyword evidence="8" id="KW-1185">Reference proteome</keyword>
<comment type="caution">
    <text evidence="7">The sequence shown here is derived from an EMBL/GenBank/DDBJ whole genome shotgun (WGS) entry which is preliminary data.</text>
</comment>
<evidence type="ECO:0000256" key="6">
    <source>
        <dbReference type="ARBA" id="ARBA00023136"/>
    </source>
</evidence>
<evidence type="ECO:0000313" key="8">
    <source>
        <dbReference type="Proteomes" id="UP000028542"/>
    </source>
</evidence>
<dbReference type="EMBL" id="JPMD01000001">
    <property type="protein sequence ID" value="KEZ88756.1"/>
    <property type="molecule type" value="Genomic_DNA"/>
</dbReference>
<dbReference type="GO" id="GO:0005886">
    <property type="term" value="C:plasma membrane"/>
    <property type="evidence" value="ECO:0007669"/>
    <property type="project" value="UniProtKB-SubCell"/>
</dbReference>
<dbReference type="Gene3D" id="3.40.50.12580">
    <property type="match status" value="1"/>
</dbReference>
<evidence type="ECO:0000256" key="5">
    <source>
        <dbReference type="ARBA" id="ARBA00022944"/>
    </source>
</evidence>
<dbReference type="GO" id="GO:0019350">
    <property type="term" value="P:teichoic acid biosynthetic process"/>
    <property type="evidence" value="ECO:0007669"/>
    <property type="project" value="UniProtKB-KW"/>
</dbReference>
<keyword evidence="6" id="KW-0472">Membrane</keyword>
<evidence type="ECO:0000313" key="7">
    <source>
        <dbReference type="EMBL" id="KEZ88756.1"/>
    </source>
</evidence>
<gene>
    <name evidence="7" type="ORF">IO99_00905</name>
</gene>
<dbReference type="AlphaFoldDB" id="A0A084JIH2"/>
<evidence type="ECO:0000256" key="4">
    <source>
        <dbReference type="ARBA" id="ARBA00022679"/>
    </source>
</evidence>
<comment type="subcellular location">
    <subcellularLocation>
        <location evidence="1">Cell membrane</location>
        <topology evidence="1">Peripheral membrane protein</topology>
    </subcellularLocation>
</comment>
<dbReference type="Gene3D" id="3.40.50.11820">
    <property type="match status" value="1"/>
</dbReference>
<dbReference type="RefSeq" id="WP_035129145.1">
    <property type="nucleotide sequence ID" value="NZ_JPMD01000001.1"/>
</dbReference>
<keyword evidence="5" id="KW-0777">Teichoic acid biosynthesis</keyword>
<dbReference type="InterPro" id="IPR007554">
    <property type="entry name" value="Glycerophosphate_synth"/>
</dbReference>
<dbReference type="eggNOG" id="COG1887">
    <property type="taxonomic scope" value="Bacteria"/>
</dbReference>
<dbReference type="GO" id="GO:0047355">
    <property type="term" value="F:CDP-glycerol glycerophosphotransferase activity"/>
    <property type="evidence" value="ECO:0007669"/>
    <property type="project" value="InterPro"/>
</dbReference>
<dbReference type="PANTHER" id="PTHR37316:SF3">
    <property type="entry name" value="TEICHOIC ACID GLYCEROL-PHOSPHATE TRANSFERASE"/>
    <property type="match status" value="1"/>
</dbReference>
<keyword evidence="4" id="KW-0808">Transferase</keyword>
<accession>A0A084JIH2</accession>
<dbReference type="STRING" id="318464.IO99_00905"/>
<comment type="similarity">
    <text evidence="2">Belongs to the CDP-glycerol glycerophosphotransferase family.</text>
</comment>
<dbReference type="Pfam" id="PF04464">
    <property type="entry name" value="Glyphos_transf"/>
    <property type="match status" value="1"/>
</dbReference>
<dbReference type="SUPFAM" id="SSF53756">
    <property type="entry name" value="UDP-Glycosyltransferase/glycogen phosphorylase"/>
    <property type="match status" value="1"/>
</dbReference>
<evidence type="ECO:0000256" key="3">
    <source>
        <dbReference type="ARBA" id="ARBA00022475"/>
    </source>
</evidence>
<reference evidence="7 8" key="1">
    <citation type="submission" date="2014-07" db="EMBL/GenBank/DDBJ databases">
        <title>Draft genome of Clostridium sulfidigenes 113A isolated from sediments associated with methane hydrate from Krishna Godavari basin.</title>
        <authorList>
            <person name="Honkalas V.S."/>
            <person name="Dabir A.P."/>
            <person name="Arora P."/>
            <person name="Dhakephalkar P.K."/>
        </authorList>
    </citation>
    <scope>NUCLEOTIDE SEQUENCE [LARGE SCALE GENOMIC DNA]</scope>
    <source>
        <strain evidence="7 8">113A</strain>
    </source>
</reference>
<sequence length="400" mass="48232">MNIVKTLKKVVFFFVTCVYKSLYKHIKVDEKTILFVAHLGRGYLCNPKYIYEYMQGKEELNDFKYVWALKNPNIEIQGAKVIKYRGLKYFYYLAKSKFWVINSKLPEYCIKKKNQVYIQCWHGTPLKRLAHDISVAEETTFFRSKQTRDEMLKSYDIDVARYNYLLSPNRHSTEKFMSCFNIERERVIETGYPRNDFLVNITGEKIEEIKNRLNIPKDKKVILYCPTWRDNKFNDKGYYFELKVNFNMWHENLGNDWVVIFKPHYLIANKFDSKGLEDFLYIFPENYDINELYVVSDILITDYSSTFFDYSILNRPILFYMYDKKEYKEELRGFYLDVNKDLPGPIFENENELIEAIKDKNIFETYKDILKKFIGQYHEFEDGHASQKVVEKLIIRERLK</sequence>
<organism evidence="7 8">
    <name type="scientific">Clostridium sulfidigenes</name>
    <dbReference type="NCBI Taxonomy" id="318464"/>
    <lineage>
        <taxon>Bacteria</taxon>
        <taxon>Bacillati</taxon>
        <taxon>Bacillota</taxon>
        <taxon>Clostridia</taxon>
        <taxon>Eubacteriales</taxon>
        <taxon>Clostridiaceae</taxon>
        <taxon>Clostridium</taxon>
    </lineage>
</organism>
<protein>
    <submittedName>
        <fullName evidence="7">Teichoic acid biosynthesis protein F</fullName>
    </submittedName>
</protein>
<dbReference type="Proteomes" id="UP000028542">
    <property type="component" value="Unassembled WGS sequence"/>
</dbReference>
<dbReference type="InterPro" id="IPR051612">
    <property type="entry name" value="Teichoic_Acid_Biosynth"/>
</dbReference>
<evidence type="ECO:0000256" key="2">
    <source>
        <dbReference type="ARBA" id="ARBA00010488"/>
    </source>
</evidence>
<proteinExistence type="inferred from homology"/>
<evidence type="ECO:0000256" key="1">
    <source>
        <dbReference type="ARBA" id="ARBA00004202"/>
    </source>
</evidence>
<dbReference type="PANTHER" id="PTHR37316">
    <property type="entry name" value="TEICHOIC ACID GLYCEROL-PHOSPHATE PRIMASE"/>
    <property type="match status" value="1"/>
</dbReference>
<dbReference type="InterPro" id="IPR043149">
    <property type="entry name" value="TagF_N"/>
</dbReference>